<evidence type="ECO:0000313" key="1">
    <source>
        <dbReference type="EMBL" id="MDV2420454.1"/>
    </source>
</evidence>
<dbReference type="AlphaFoldDB" id="A0AAE4SXR6"/>
<dbReference type="EMBL" id="JAVBIB010000029">
    <property type="protein sequence ID" value="MDV2420454.1"/>
    <property type="molecule type" value="Genomic_DNA"/>
</dbReference>
<accession>A0AAE4SXR6</accession>
<name>A0AAE4SXR6_9CORY</name>
<organism evidence="1 2">
    <name type="scientific">Corynebacterium tuberculostearicum</name>
    <dbReference type="NCBI Taxonomy" id="38304"/>
    <lineage>
        <taxon>Bacteria</taxon>
        <taxon>Bacillati</taxon>
        <taxon>Actinomycetota</taxon>
        <taxon>Actinomycetes</taxon>
        <taxon>Mycobacteriales</taxon>
        <taxon>Corynebacteriaceae</taxon>
        <taxon>Corynebacterium</taxon>
    </lineage>
</organism>
<protein>
    <submittedName>
        <fullName evidence="1">Uncharacterized protein</fullName>
    </submittedName>
</protein>
<gene>
    <name evidence="1" type="ORF">RAE03_11880</name>
</gene>
<evidence type="ECO:0000313" key="2">
    <source>
        <dbReference type="Proteomes" id="UP001185706"/>
    </source>
</evidence>
<comment type="caution">
    <text evidence="1">The sequence shown here is derived from an EMBL/GenBank/DDBJ whole genome shotgun (WGS) entry which is preliminary data.</text>
</comment>
<dbReference type="RefSeq" id="WP_141741072.1">
    <property type="nucleotide sequence ID" value="NZ_CP073090.1"/>
</dbReference>
<proteinExistence type="predicted"/>
<dbReference type="Proteomes" id="UP001185706">
    <property type="component" value="Unassembled WGS sequence"/>
</dbReference>
<reference evidence="1" key="1">
    <citation type="submission" date="2023-08" db="EMBL/GenBank/DDBJ databases">
        <title>Genomic characterization of the C. tuberculostearicum species complex, a ubiquitous member of the human skin microbiome.</title>
        <authorList>
            <person name="Ahmed N."/>
            <person name="Deming C."/>
            <person name="Conlan S."/>
            <person name="Segre J."/>
        </authorList>
    </citation>
    <scope>NUCLEOTIDE SEQUENCE</scope>
    <source>
        <strain evidence="1">CTNIH22</strain>
    </source>
</reference>
<dbReference type="GeneID" id="72412379"/>
<sequence>MNPDSFSLWSLLDQISSEIDSDVFPTTSNFLERLKFLAENFSDESGNIEVNRIALSIVTTVGSLEQRIQTLEKTLADPGISGS</sequence>